<protein>
    <submittedName>
        <fullName evidence="1">Uncharacterized protein</fullName>
    </submittedName>
</protein>
<keyword evidence="2" id="KW-1185">Reference proteome</keyword>
<accession>A0A0K2L9S2</accession>
<evidence type="ECO:0000313" key="2">
    <source>
        <dbReference type="Proteomes" id="UP000061546"/>
    </source>
</evidence>
<dbReference type="OrthoDB" id="2280464at2"/>
<reference evidence="1 2" key="1">
    <citation type="submission" date="2015-08" db="EMBL/GenBank/DDBJ databases">
        <title>Genomic sequence of Lactobacillus heilongjiangensis DSM 28069, isolated from Chinese traditional pickle.</title>
        <authorList>
            <person name="Jiang X."/>
            <person name="Zheng B."/>
            <person name="Cheng H."/>
        </authorList>
    </citation>
    <scope>NUCLEOTIDE SEQUENCE [LARGE SCALE GENOMIC DNA]</scope>
    <source>
        <strain evidence="1 2">DSM 28069</strain>
    </source>
</reference>
<dbReference type="RefSeq" id="WP_041500974.1">
    <property type="nucleotide sequence ID" value="NZ_BJDV01000009.1"/>
</dbReference>
<sequence>MLSSGTIKRGIKLTLLFLFLPILMALSVNDFDARIDSTYITDAPSGFGEPSPMANKVGILVTSTGISKQVQDNYNVTLGDTVNISADGERTPLDFASGGLKSALDYQWSMVTPNKTWNDIEGAKSNTLKFTPHQEGTYWFQLKITYYIQNLLNPFYPYQNNMYTKVAKVIVTKNRVKVDSIDIKTSSDYIYNKRNFFNDNSTYASAIIKPTNSTEQVKWSLVQNDKLAEIGDNGQIKANLVSDEDNQSGEIEVHATANHDLQETELVHMAKKINVGGGLLDTHASVGNSALFEIQGINSPKSRIATDNINITWECKKKGTDKYQDISSSNKSDNKFEFKTSDVSLSDDGDLYRATIKTSINNEEQSYTTNPARLIVHSPETSNIDFSTSIHNGINYDENDKNINLSNISSHDEVSYDFILSNYSNNDIKDSTLSILISKYTDTNKDSILLDGSIESPEIQIGENFKHLTFKIPTLKSKETRKIQVRINSTIIEKSQTLIFHPTYTYVQNGYHTAVGPELSLKYTSDSIELHPKNIVFEPITYFDQNHIKHRTSSNIPITFDDQRKDKSKGISVYLQQTSNFMDKSKNILPFHLIFYKSDGSANDIKDMTQIATLKPNFPIDPIHWDRNHGLLLHVDNFNNLTPGNYSANITWTVIQAPS</sequence>
<dbReference type="EMBL" id="CP012559">
    <property type="protein sequence ID" value="ALB28052.1"/>
    <property type="molecule type" value="Genomic_DNA"/>
</dbReference>
<dbReference type="Proteomes" id="UP000061546">
    <property type="component" value="Chromosome"/>
</dbReference>
<dbReference type="AlphaFoldDB" id="A0A0K2L9S2"/>
<dbReference type="InterPro" id="IPR013783">
    <property type="entry name" value="Ig-like_fold"/>
</dbReference>
<evidence type="ECO:0000313" key="1">
    <source>
        <dbReference type="EMBL" id="ALB28052.1"/>
    </source>
</evidence>
<dbReference type="Gene3D" id="2.60.40.10">
    <property type="entry name" value="Immunoglobulins"/>
    <property type="match status" value="1"/>
</dbReference>
<organism evidence="1 2">
    <name type="scientific">Companilactobacillus heilongjiangensis</name>
    <dbReference type="NCBI Taxonomy" id="1074467"/>
    <lineage>
        <taxon>Bacteria</taxon>
        <taxon>Bacillati</taxon>
        <taxon>Bacillota</taxon>
        <taxon>Bacilli</taxon>
        <taxon>Lactobacillales</taxon>
        <taxon>Lactobacillaceae</taxon>
        <taxon>Companilactobacillus</taxon>
    </lineage>
</organism>
<dbReference type="KEGG" id="lhi:JP39_00915"/>
<proteinExistence type="predicted"/>
<gene>
    <name evidence="1" type="ORF">JP39_00915</name>
</gene>
<name>A0A0K2L9S2_9LACO</name>